<dbReference type="PANTHER" id="PTHR24055">
    <property type="entry name" value="MITOGEN-ACTIVATED PROTEIN KINASE"/>
    <property type="match status" value="1"/>
</dbReference>
<proteinExistence type="predicted"/>
<comment type="catalytic activity">
    <reaction evidence="12">
        <text>L-threonyl-[protein] + ATP = O-phospho-L-threonyl-[protein] + ADP + H(+)</text>
        <dbReference type="Rhea" id="RHEA:46608"/>
        <dbReference type="Rhea" id="RHEA-COMP:11060"/>
        <dbReference type="Rhea" id="RHEA-COMP:11605"/>
        <dbReference type="ChEBI" id="CHEBI:15378"/>
        <dbReference type="ChEBI" id="CHEBI:30013"/>
        <dbReference type="ChEBI" id="CHEBI:30616"/>
        <dbReference type="ChEBI" id="CHEBI:61977"/>
        <dbReference type="ChEBI" id="CHEBI:456216"/>
        <dbReference type="EC" id="2.7.11.1"/>
    </reaction>
</comment>
<dbReference type="EMBL" id="CH991580">
    <property type="protein sequence ID" value="EDQ84873.1"/>
    <property type="molecule type" value="Genomic_DNA"/>
</dbReference>
<dbReference type="FunCoup" id="A9VCC1">
    <property type="interactions" value="452"/>
</dbReference>
<evidence type="ECO:0000256" key="11">
    <source>
        <dbReference type="ARBA" id="ARBA00023273"/>
    </source>
</evidence>
<evidence type="ECO:0000256" key="1">
    <source>
        <dbReference type="ARBA" id="ARBA00001946"/>
    </source>
</evidence>
<dbReference type="RefSeq" id="XP_001750374.1">
    <property type="nucleotide sequence ID" value="XM_001750322.1"/>
</dbReference>
<keyword evidence="10" id="KW-0460">Magnesium</keyword>
<evidence type="ECO:0000256" key="15">
    <source>
        <dbReference type="SAM" id="MobiDB-lite"/>
    </source>
</evidence>
<dbReference type="CDD" id="cd07830">
    <property type="entry name" value="STKc_MAK_like"/>
    <property type="match status" value="1"/>
</dbReference>
<keyword evidence="11" id="KW-0966">Cell projection</keyword>
<feature type="compositionally biased region" description="Polar residues" evidence="15">
    <location>
        <begin position="284"/>
        <end position="293"/>
    </location>
</feature>
<evidence type="ECO:0000256" key="14">
    <source>
        <dbReference type="PROSITE-ProRule" id="PRU10141"/>
    </source>
</evidence>
<comment type="subcellular location">
    <subcellularLocation>
        <location evidence="2">Cell projection</location>
        <location evidence="2">Cilium</location>
    </subcellularLocation>
</comment>
<evidence type="ECO:0000256" key="5">
    <source>
        <dbReference type="ARBA" id="ARBA00022679"/>
    </source>
</evidence>
<evidence type="ECO:0000256" key="9">
    <source>
        <dbReference type="ARBA" id="ARBA00022840"/>
    </source>
</evidence>
<evidence type="ECO:0000256" key="7">
    <source>
        <dbReference type="ARBA" id="ARBA00022741"/>
    </source>
</evidence>
<dbReference type="PROSITE" id="PS00108">
    <property type="entry name" value="PROTEIN_KINASE_ST"/>
    <property type="match status" value="1"/>
</dbReference>
<evidence type="ECO:0000256" key="2">
    <source>
        <dbReference type="ARBA" id="ARBA00004138"/>
    </source>
</evidence>
<dbReference type="eggNOG" id="KOG0661">
    <property type="taxonomic scope" value="Eukaryota"/>
</dbReference>
<keyword evidence="4" id="KW-0723">Serine/threonine-protein kinase</keyword>
<keyword evidence="8" id="KW-0418">Kinase</keyword>
<evidence type="ECO:0000313" key="18">
    <source>
        <dbReference type="Proteomes" id="UP000001357"/>
    </source>
</evidence>
<evidence type="ECO:0000256" key="10">
    <source>
        <dbReference type="ARBA" id="ARBA00022842"/>
    </source>
</evidence>
<dbReference type="Gene3D" id="1.10.510.10">
    <property type="entry name" value="Transferase(Phosphotransferase) domain 1"/>
    <property type="match status" value="1"/>
</dbReference>
<comment type="catalytic activity">
    <reaction evidence="13">
        <text>L-seryl-[protein] + ATP = O-phospho-L-seryl-[protein] + ADP + H(+)</text>
        <dbReference type="Rhea" id="RHEA:17989"/>
        <dbReference type="Rhea" id="RHEA-COMP:9863"/>
        <dbReference type="Rhea" id="RHEA-COMP:11604"/>
        <dbReference type="ChEBI" id="CHEBI:15378"/>
        <dbReference type="ChEBI" id="CHEBI:29999"/>
        <dbReference type="ChEBI" id="CHEBI:30616"/>
        <dbReference type="ChEBI" id="CHEBI:83421"/>
        <dbReference type="ChEBI" id="CHEBI:456216"/>
        <dbReference type="EC" id="2.7.11.1"/>
    </reaction>
</comment>
<dbReference type="GO" id="GO:0005524">
    <property type="term" value="F:ATP binding"/>
    <property type="evidence" value="ECO:0007669"/>
    <property type="project" value="UniProtKB-UniRule"/>
</dbReference>
<dbReference type="FunFam" id="3.30.200.20:FF:000071">
    <property type="entry name" value="serine/threonine-protein kinase MAK isoform X1"/>
    <property type="match status" value="1"/>
</dbReference>
<dbReference type="SMART" id="SM00220">
    <property type="entry name" value="S_TKc"/>
    <property type="match status" value="1"/>
</dbReference>
<evidence type="ECO:0000256" key="3">
    <source>
        <dbReference type="ARBA" id="ARBA00012513"/>
    </source>
</evidence>
<dbReference type="GeneID" id="5895605"/>
<dbReference type="GO" id="GO:0046872">
    <property type="term" value="F:metal ion binding"/>
    <property type="evidence" value="ECO:0007669"/>
    <property type="project" value="UniProtKB-KW"/>
</dbReference>
<evidence type="ECO:0000256" key="12">
    <source>
        <dbReference type="ARBA" id="ARBA00047899"/>
    </source>
</evidence>
<dbReference type="KEGG" id="mbr:MONBRDRAFT_29859"/>
<dbReference type="PROSITE" id="PS00107">
    <property type="entry name" value="PROTEIN_KINASE_ATP"/>
    <property type="match status" value="1"/>
</dbReference>
<keyword evidence="6" id="KW-0479">Metal-binding</keyword>
<dbReference type="GO" id="GO:0005929">
    <property type="term" value="C:cilium"/>
    <property type="evidence" value="ECO:0000318"/>
    <property type="project" value="GO_Central"/>
</dbReference>
<keyword evidence="9 14" id="KW-0067">ATP-binding</keyword>
<dbReference type="Pfam" id="PF00069">
    <property type="entry name" value="Pkinase"/>
    <property type="match status" value="2"/>
</dbReference>
<dbReference type="InterPro" id="IPR050117">
    <property type="entry name" value="MAPK"/>
</dbReference>
<dbReference type="GO" id="GO:0035556">
    <property type="term" value="P:intracellular signal transduction"/>
    <property type="evidence" value="ECO:0000318"/>
    <property type="project" value="GO_Central"/>
</dbReference>
<feature type="domain" description="Protein kinase" evidence="16">
    <location>
        <begin position="4"/>
        <end position="256"/>
    </location>
</feature>
<keyword evidence="7 14" id="KW-0547">Nucleotide-binding</keyword>
<feature type="binding site" evidence="14">
    <location>
        <position position="34"/>
    </location>
    <ligand>
        <name>ATP</name>
        <dbReference type="ChEBI" id="CHEBI:30616"/>
    </ligand>
</feature>
<accession>A9VCC1</accession>
<dbReference type="Proteomes" id="UP000001357">
    <property type="component" value="Unassembled WGS sequence"/>
</dbReference>
<evidence type="ECO:0000256" key="8">
    <source>
        <dbReference type="ARBA" id="ARBA00022777"/>
    </source>
</evidence>
<dbReference type="InParanoid" id="A9VCC1"/>
<dbReference type="AlphaFoldDB" id="A9VCC1"/>
<dbReference type="PROSITE" id="PS50011">
    <property type="entry name" value="PROTEIN_KINASE_DOM"/>
    <property type="match status" value="1"/>
</dbReference>
<reference evidence="17 18" key="1">
    <citation type="journal article" date="2008" name="Nature">
        <title>The genome of the choanoflagellate Monosiga brevicollis and the origin of metazoans.</title>
        <authorList>
            <consortium name="JGI Sequencing"/>
            <person name="King N."/>
            <person name="Westbrook M.J."/>
            <person name="Young S.L."/>
            <person name="Kuo A."/>
            <person name="Abedin M."/>
            <person name="Chapman J."/>
            <person name="Fairclough S."/>
            <person name="Hellsten U."/>
            <person name="Isogai Y."/>
            <person name="Letunic I."/>
            <person name="Marr M."/>
            <person name="Pincus D."/>
            <person name="Putnam N."/>
            <person name="Rokas A."/>
            <person name="Wright K.J."/>
            <person name="Zuzow R."/>
            <person name="Dirks W."/>
            <person name="Good M."/>
            <person name="Goodstein D."/>
            <person name="Lemons D."/>
            <person name="Li W."/>
            <person name="Lyons J.B."/>
            <person name="Morris A."/>
            <person name="Nichols S."/>
            <person name="Richter D.J."/>
            <person name="Salamov A."/>
            <person name="Bork P."/>
            <person name="Lim W.A."/>
            <person name="Manning G."/>
            <person name="Miller W.T."/>
            <person name="McGinnis W."/>
            <person name="Shapiro H."/>
            <person name="Tjian R."/>
            <person name="Grigoriev I.V."/>
            <person name="Rokhsar D."/>
        </authorList>
    </citation>
    <scope>NUCLEOTIDE SEQUENCE [LARGE SCALE GENOMIC DNA]</scope>
    <source>
        <strain evidence="18">MX1 / ATCC 50154</strain>
    </source>
</reference>
<evidence type="ECO:0000259" key="16">
    <source>
        <dbReference type="PROSITE" id="PS50011"/>
    </source>
</evidence>
<organism evidence="17 18">
    <name type="scientific">Monosiga brevicollis</name>
    <name type="common">Choanoflagellate</name>
    <dbReference type="NCBI Taxonomy" id="81824"/>
    <lineage>
        <taxon>Eukaryota</taxon>
        <taxon>Choanoflagellata</taxon>
        <taxon>Craspedida</taxon>
        <taxon>Salpingoecidae</taxon>
        <taxon>Monosiga</taxon>
    </lineage>
</organism>
<feature type="region of interest" description="Disordered" evidence="15">
    <location>
        <begin position="260"/>
        <end position="300"/>
    </location>
</feature>
<dbReference type="GO" id="GO:0004674">
    <property type="term" value="F:protein serine/threonine kinase activity"/>
    <property type="evidence" value="ECO:0000318"/>
    <property type="project" value="GO_Central"/>
</dbReference>
<evidence type="ECO:0000256" key="13">
    <source>
        <dbReference type="ARBA" id="ARBA00048679"/>
    </source>
</evidence>
<evidence type="ECO:0000256" key="6">
    <source>
        <dbReference type="ARBA" id="ARBA00022723"/>
    </source>
</evidence>
<dbReference type="InterPro" id="IPR017441">
    <property type="entry name" value="Protein_kinase_ATP_BS"/>
</dbReference>
<sequence>MNRYEITKTLGDGTYGSVLLGVNHESHETVAIKKMKKKYYSWEECLSLREIKSLKKLHHPNIVKLKEVVRENNQLFMIFEFMESNMYDLMKGFFHRDLKPENILCNGPELVKIADMGLAREIRSRPPYTDYVSTRWYRAPEVLLRSTNYNSPIDLWAVGTIMAELYTLRPLLPGSSEVDTLFKCTAVFGTPSKANWAEGLKLASKMNFKFPQMSATPLRTLVPQASTDAIDLMQDLMQWNPAKRPNCAGALRHAYFSTRQSSGQGPITVRKSSAGSRQVPKLPTIQQEATPTPANGPALGQDHWGRSALWDFMLDTNAPAPTTKARASKDWTLPDLAEKPNSAAVRSPCPLSVCTCHLNGALFETHGHLPVHRIMSIVALPRFLQRATRQQGAAYHAGGARYLPPGLPKGNSSAALDSKSHPYHFLDVRGHSRERGRGPAGASAAPSHDALDSLLADLRIKDSNFDRGARVSAAPGVGTNSAMPRKGIRANAVNGRTDWASKYGN</sequence>
<dbReference type="GO" id="GO:0005634">
    <property type="term" value="C:nucleus"/>
    <property type="evidence" value="ECO:0000318"/>
    <property type="project" value="GO_Central"/>
</dbReference>
<dbReference type="EC" id="2.7.11.1" evidence="3"/>
<comment type="cofactor">
    <cofactor evidence="1">
        <name>Mg(2+)</name>
        <dbReference type="ChEBI" id="CHEBI:18420"/>
    </cofactor>
</comment>
<dbReference type="InterPro" id="IPR008271">
    <property type="entry name" value="Ser/Thr_kinase_AS"/>
</dbReference>
<dbReference type="SUPFAM" id="SSF56112">
    <property type="entry name" value="Protein kinase-like (PK-like)"/>
    <property type="match status" value="1"/>
</dbReference>
<evidence type="ECO:0000256" key="4">
    <source>
        <dbReference type="ARBA" id="ARBA00022527"/>
    </source>
</evidence>
<name>A9VCC1_MONBE</name>
<dbReference type="InterPro" id="IPR011009">
    <property type="entry name" value="Kinase-like_dom_sf"/>
</dbReference>
<evidence type="ECO:0000313" key="17">
    <source>
        <dbReference type="EMBL" id="EDQ84873.1"/>
    </source>
</evidence>
<dbReference type="Gene3D" id="3.30.200.20">
    <property type="entry name" value="Phosphorylase Kinase, domain 1"/>
    <property type="match status" value="1"/>
</dbReference>
<feature type="compositionally biased region" description="Polar residues" evidence="15">
    <location>
        <begin position="260"/>
        <end position="276"/>
    </location>
</feature>
<dbReference type="GO" id="GO:0005737">
    <property type="term" value="C:cytoplasm"/>
    <property type="evidence" value="ECO:0000318"/>
    <property type="project" value="GO_Central"/>
</dbReference>
<gene>
    <name evidence="17" type="ORF">MONBRDRAFT_29859</name>
</gene>
<dbReference type="FunFam" id="1.10.510.10:FF:000685">
    <property type="entry name" value="Serine/threonine-protein kinase dyf-5"/>
    <property type="match status" value="1"/>
</dbReference>
<keyword evidence="18" id="KW-1185">Reference proteome</keyword>
<dbReference type="GO" id="GO:0042073">
    <property type="term" value="P:intraciliary transport"/>
    <property type="evidence" value="ECO:0000318"/>
    <property type="project" value="GO_Central"/>
</dbReference>
<protein>
    <recommendedName>
        <fullName evidence="3">non-specific serine/threonine protein kinase</fullName>
        <ecNumber evidence="3">2.7.11.1</ecNumber>
    </recommendedName>
</protein>
<dbReference type="GO" id="GO:0060271">
    <property type="term" value="P:cilium assembly"/>
    <property type="evidence" value="ECO:0000318"/>
    <property type="project" value="GO_Central"/>
</dbReference>
<dbReference type="STRING" id="81824.A9VCC1"/>
<dbReference type="InterPro" id="IPR000719">
    <property type="entry name" value="Prot_kinase_dom"/>
</dbReference>
<keyword evidence="5" id="KW-0808">Transferase</keyword>